<proteinExistence type="predicted"/>
<feature type="compositionally biased region" description="Basic residues" evidence="1">
    <location>
        <begin position="15"/>
        <end position="28"/>
    </location>
</feature>
<comment type="caution">
    <text evidence="2">The sequence shown here is derived from an EMBL/GenBank/DDBJ whole genome shotgun (WGS) entry which is preliminary data.</text>
</comment>
<name>A0AAV4P669_CAEEX</name>
<organism evidence="2 3">
    <name type="scientific">Caerostris extrusa</name>
    <name type="common">Bark spider</name>
    <name type="synonym">Caerostris bankana</name>
    <dbReference type="NCBI Taxonomy" id="172846"/>
    <lineage>
        <taxon>Eukaryota</taxon>
        <taxon>Metazoa</taxon>
        <taxon>Ecdysozoa</taxon>
        <taxon>Arthropoda</taxon>
        <taxon>Chelicerata</taxon>
        <taxon>Arachnida</taxon>
        <taxon>Araneae</taxon>
        <taxon>Araneomorphae</taxon>
        <taxon>Entelegynae</taxon>
        <taxon>Araneoidea</taxon>
        <taxon>Araneidae</taxon>
        <taxon>Caerostris</taxon>
    </lineage>
</organism>
<feature type="compositionally biased region" description="Polar residues" evidence="1">
    <location>
        <begin position="76"/>
        <end position="94"/>
    </location>
</feature>
<accession>A0AAV4P669</accession>
<feature type="region of interest" description="Disordered" evidence="1">
    <location>
        <begin position="73"/>
        <end position="103"/>
    </location>
</feature>
<protein>
    <submittedName>
        <fullName evidence="2">Uncharacterized protein</fullName>
    </submittedName>
</protein>
<reference evidence="2 3" key="1">
    <citation type="submission" date="2021-06" db="EMBL/GenBank/DDBJ databases">
        <title>Caerostris extrusa draft genome.</title>
        <authorList>
            <person name="Kono N."/>
            <person name="Arakawa K."/>
        </authorList>
    </citation>
    <scope>NUCLEOTIDE SEQUENCE [LARGE SCALE GENOMIC DNA]</scope>
</reference>
<keyword evidence="3" id="KW-1185">Reference proteome</keyword>
<evidence type="ECO:0000256" key="1">
    <source>
        <dbReference type="SAM" id="MobiDB-lite"/>
    </source>
</evidence>
<dbReference type="EMBL" id="BPLR01004084">
    <property type="protein sequence ID" value="GIX91988.1"/>
    <property type="molecule type" value="Genomic_DNA"/>
</dbReference>
<dbReference type="AlphaFoldDB" id="A0AAV4P669"/>
<dbReference type="Proteomes" id="UP001054945">
    <property type="component" value="Unassembled WGS sequence"/>
</dbReference>
<evidence type="ECO:0000313" key="2">
    <source>
        <dbReference type="EMBL" id="GIX91988.1"/>
    </source>
</evidence>
<gene>
    <name evidence="2" type="ORF">CEXT_241561</name>
</gene>
<sequence length="103" mass="11938">MNNGSILPPTPSYSRHVKQTRPSKNKLRKSGFMIAASPIKTYRETDRYKIFVLPRNKRHREKERPRLLLFKLERPPTNNGDSIRITTPLLQGSAPNHYDQDGP</sequence>
<evidence type="ECO:0000313" key="3">
    <source>
        <dbReference type="Proteomes" id="UP001054945"/>
    </source>
</evidence>
<feature type="region of interest" description="Disordered" evidence="1">
    <location>
        <begin position="1"/>
        <end position="28"/>
    </location>
</feature>